<reference evidence="1 2" key="1">
    <citation type="submission" date="2019-06" db="EMBL/GenBank/DDBJ databases">
        <title>Aeromicrobium sp. nov., isolated from a maize field.</title>
        <authorList>
            <person name="Lin S.-Y."/>
            <person name="Tsai C.-F."/>
            <person name="Young C.-C."/>
        </authorList>
    </citation>
    <scope>NUCLEOTIDE SEQUENCE [LARGE SCALE GENOMIC DNA]</scope>
    <source>
        <strain evidence="1 2">CC-CFT486</strain>
    </source>
</reference>
<proteinExistence type="predicted"/>
<dbReference type="Pfam" id="PF16264">
    <property type="entry name" value="SatD"/>
    <property type="match status" value="1"/>
</dbReference>
<protein>
    <submittedName>
        <fullName evidence="1">RNA polymerase subunit sigma-70</fullName>
    </submittedName>
</protein>
<sequence>MAMKAETSLQVALIGDLVGSRRHPSRAVAQEQLIAALGVANEVVPAVQPLAPTVGDEFQGVYPDVATAARAALVVRLALAGDLDTRCGIGVGSLEIVGSSDYGLTQDGPAWWAARDAIVEAKRREGGQTKRLRTWLEVHEPGDRDDTPEIDVPLVNAFLLCRDDLVTRFDARQRRLVLGLLRGRTQKDLAAEERISASAVSQSLRRAGAFSVLAADELLAGSTS</sequence>
<dbReference type="EMBL" id="VDUX01000003">
    <property type="protein sequence ID" value="TXL61195.1"/>
    <property type="molecule type" value="Genomic_DNA"/>
</dbReference>
<organism evidence="1 2">
    <name type="scientific">Aeromicrobium terrae</name>
    <dbReference type="NCBI Taxonomy" id="2498846"/>
    <lineage>
        <taxon>Bacteria</taxon>
        <taxon>Bacillati</taxon>
        <taxon>Actinomycetota</taxon>
        <taxon>Actinomycetes</taxon>
        <taxon>Propionibacteriales</taxon>
        <taxon>Nocardioidaceae</taxon>
        <taxon>Aeromicrobium</taxon>
    </lineage>
</organism>
<evidence type="ECO:0000313" key="2">
    <source>
        <dbReference type="Proteomes" id="UP000321571"/>
    </source>
</evidence>
<accession>A0A5C8NK07</accession>
<name>A0A5C8NK07_9ACTN</name>
<dbReference type="AlphaFoldDB" id="A0A5C8NK07"/>
<comment type="caution">
    <text evidence="1">The sequence shown here is derived from an EMBL/GenBank/DDBJ whole genome shotgun (WGS) entry which is preliminary data.</text>
</comment>
<dbReference type="InterPro" id="IPR032580">
    <property type="entry name" value="SatD"/>
</dbReference>
<dbReference type="Proteomes" id="UP000321571">
    <property type="component" value="Unassembled WGS sequence"/>
</dbReference>
<evidence type="ECO:0000313" key="1">
    <source>
        <dbReference type="EMBL" id="TXL61195.1"/>
    </source>
</evidence>
<dbReference type="OrthoDB" id="4711815at2"/>
<gene>
    <name evidence="1" type="ORF">FHP06_07085</name>
</gene>
<keyword evidence="2" id="KW-1185">Reference proteome</keyword>